<sequence>MYIFLLRIENDTAFGICSAKPRVTVPKKQMKQKLGCSSEHKMKPFVATVSLMTILIEEYSTKRGRYHE</sequence>
<protein>
    <submittedName>
        <fullName evidence="1">Uncharacterized protein</fullName>
    </submittedName>
</protein>
<gene>
    <name evidence="1" type="ORF">KU75_09890</name>
</gene>
<proteinExistence type="predicted"/>
<reference evidence="1 2" key="1">
    <citation type="submission" date="2014-08" db="EMBL/GenBank/DDBJ databases">
        <title>Genome sequences of NCPPB Pectobacterium isolates.</title>
        <authorList>
            <person name="Glover R.H."/>
            <person name="Sapp M."/>
            <person name="Elphinstone J."/>
        </authorList>
    </citation>
    <scope>NUCLEOTIDE SEQUENCE [LARGE SCALE GENOMIC DNA]</scope>
    <source>
        <strain evidence="1 2">NCPPB3841</strain>
    </source>
</reference>
<accession>A0ABR4VQC3</accession>
<evidence type="ECO:0000313" key="2">
    <source>
        <dbReference type="Proteomes" id="UP000029447"/>
    </source>
</evidence>
<organism evidence="1 2">
    <name type="scientific">Pectobacterium odoriferum</name>
    <dbReference type="NCBI Taxonomy" id="78398"/>
    <lineage>
        <taxon>Bacteria</taxon>
        <taxon>Pseudomonadati</taxon>
        <taxon>Pseudomonadota</taxon>
        <taxon>Gammaproteobacteria</taxon>
        <taxon>Enterobacterales</taxon>
        <taxon>Pectobacteriaceae</taxon>
        <taxon>Pectobacterium</taxon>
    </lineage>
</organism>
<name>A0ABR4VQC3_9GAMM</name>
<evidence type="ECO:0000313" key="1">
    <source>
        <dbReference type="EMBL" id="KGA41567.1"/>
    </source>
</evidence>
<keyword evidence="2" id="KW-1185">Reference proteome</keyword>
<comment type="caution">
    <text evidence="1">The sequence shown here is derived from an EMBL/GenBank/DDBJ whole genome shotgun (WGS) entry which is preliminary data.</text>
</comment>
<dbReference type="EMBL" id="JQOF01000007">
    <property type="protein sequence ID" value="KGA41567.1"/>
    <property type="molecule type" value="Genomic_DNA"/>
</dbReference>
<dbReference type="Proteomes" id="UP000029447">
    <property type="component" value="Unassembled WGS sequence"/>
</dbReference>